<evidence type="ECO:0000313" key="1">
    <source>
        <dbReference type="EMBL" id="PNX82670.1"/>
    </source>
</evidence>
<reference evidence="2 3" key="1">
    <citation type="journal article" date="2014" name="Am. J. Bot.">
        <title>Genome assembly and annotation for red clover (Trifolium pratense; Fabaceae).</title>
        <authorList>
            <person name="Istvanek J."/>
            <person name="Jaros M."/>
            <person name="Krenek A."/>
            <person name="Repkova J."/>
        </authorList>
    </citation>
    <scope>NUCLEOTIDE SEQUENCE [LARGE SCALE GENOMIC DNA]</scope>
    <source>
        <strain evidence="3">cv. Tatra</strain>
        <tissue evidence="2">Young leaves</tissue>
    </source>
</reference>
<proteinExistence type="predicted"/>
<gene>
    <name evidence="1" type="ORF">L195_g038702</name>
    <name evidence="2" type="ORF">L195_g038735</name>
</gene>
<dbReference type="EMBL" id="ASHM01042551">
    <property type="protein sequence ID" value="PNX82702.1"/>
    <property type="molecule type" value="Genomic_DNA"/>
</dbReference>
<dbReference type="Proteomes" id="UP000236291">
    <property type="component" value="Unassembled WGS sequence"/>
</dbReference>
<evidence type="ECO:0000313" key="2">
    <source>
        <dbReference type="EMBL" id="PNX82702.1"/>
    </source>
</evidence>
<feature type="non-terminal residue" evidence="2">
    <location>
        <position position="27"/>
    </location>
</feature>
<accession>A0A2K3LVY1</accession>
<dbReference type="EMBL" id="ASHM01042489">
    <property type="protein sequence ID" value="PNX82670.1"/>
    <property type="molecule type" value="Genomic_DNA"/>
</dbReference>
<reference evidence="2 3" key="2">
    <citation type="journal article" date="2017" name="Front. Plant Sci.">
        <title>Gene Classification and Mining of Molecular Markers Useful in Red Clover (Trifolium pratense) Breeding.</title>
        <authorList>
            <person name="Istvanek J."/>
            <person name="Dluhosova J."/>
            <person name="Dluhos P."/>
            <person name="Patkova L."/>
            <person name="Nedelnik J."/>
            <person name="Repkova J."/>
        </authorList>
    </citation>
    <scope>NUCLEOTIDE SEQUENCE [LARGE SCALE GENOMIC DNA]</scope>
    <source>
        <strain evidence="3">cv. Tatra</strain>
        <tissue evidence="2">Young leaves</tissue>
    </source>
</reference>
<dbReference type="AlphaFoldDB" id="A0A2K3LVY1"/>
<sequence length="27" mass="2989">MFMETMGNHAMANVFHQLRRVAAGTPA</sequence>
<name>A0A2K3LVY1_TRIPR</name>
<comment type="caution">
    <text evidence="2">The sequence shown here is derived from an EMBL/GenBank/DDBJ whole genome shotgun (WGS) entry which is preliminary data.</text>
</comment>
<protein>
    <submittedName>
        <fullName evidence="2">Uncharacterized protein</fullName>
    </submittedName>
</protein>
<evidence type="ECO:0000313" key="3">
    <source>
        <dbReference type="Proteomes" id="UP000236291"/>
    </source>
</evidence>
<organism evidence="2 3">
    <name type="scientific">Trifolium pratense</name>
    <name type="common">Red clover</name>
    <dbReference type="NCBI Taxonomy" id="57577"/>
    <lineage>
        <taxon>Eukaryota</taxon>
        <taxon>Viridiplantae</taxon>
        <taxon>Streptophyta</taxon>
        <taxon>Embryophyta</taxon>
        <taxon>Tracheophyta</taxon>
        <taxon>Spermatophyta</taxon>
        <taxon>Magnoliopsida</taxon>
        <taxon>eudicotyledons</taxon>
        <taxon>Gunneridae</taxon>
        <taxon>Pentapetalae</taxon>
        <taxon>rosids</taxon>
        <taxon>fabids</taxon>
        <taxon>Fabales</taxon>
        <taxon>Fabaceae</taxon>
        <taxon>Papilionoideae</taxon>
        <taxon>50 kb inversion clade</taxon>
        <taxon>NPAAA clade</taxon>
        <taxon>Hologalegina</taxon>
        <taxon>IRL clade</taxon>
        <taxon>Trifolieae</taxon>
        <taxon>Trifolium</taxon>
    </lineage>
</organism>